<dbReference type="PANTHER" id="PTHR45654:SF107">
    <property type="entry name" value="HOMEOBOX-LEUCINE ZIPPER PROTEIN ANTHOCYANINLESS 2-LIKE ISOFORM X1"/>
    <property type="match status" value="1"/>
</dbReference>
<dbReference type="Pfam" id="PF01852">
    <property type="entry name" value="START"/>
    <property type="match status" value="1"/>
</dbReference>
<evidence type="ECO:0000256" key="1">
    <source>
        <dbReference type="ARBA" id="ARBA00004123"/>
    </source>
</evidence>
<evidence type="ECO:0000313" key="13">
    <source>
        <dbReference type="Proteomes" id="UP000436088"/>
    </source>
</evidence>
<dbReference type="InterPro" id="IPR042160">
    <property type="entry name" value="HD-Zip_IV"/>
</dbReference>
<dbReference type="InterPro" id="IPR057993">
    <property type="entry name" value="HD-Zip_IV_C"/>
</dbReference>
<evidence type="ECO:0000256" key="6">
    <source>
        <dbReference type="ARBA" id="ARBA00023155"/>
    </source>
</evidence>
<proteinExistence type="inferred from homology"/>
<dbReference type="PANTHER" id="PTHR45654">
    <property type="entry name" value="HOMEOBOX-LEUCINE ZIPPER PROTEIN MERISTEM L1"/>
    <property type="match status" value="1"/>
</dbReference>
<dbReference type="EMBL" id="VEPZ02000990">
    <property type="protein sequence ID" value="KAE8704716.1"/>
    <property type="molecule type" value="Genomic_DNA"/>
</dbReference>
<comment type="subcellular location">
    <subcellularLocation>
        <location evidence="1 9">Nucleus</location>
    </subcellularLocation>
</comment>
<dbReference type="InterPro" id="IPR009057">
    <property type="entry name" value="Homeodomain-like_sf"/>
</dbReference>
<comment type="caution">
    <text evidence="12">The sequence shown here is derived from an EMBL/GenBank/DDBJ whole genome shotgun (WGS) entry which is preliminary data.</text>
</comment>
<keyword evidence="4" id="KW-0175">Coiled coil</keyword>
<evidence type="ECO:0000313" key="12">
    <source>
        <dbReference type="EMBL" id="KAE8704716.1"/>
    </source>
</evidence>
<keyword evidence="5 9" id="KW-0238">DNA-binding</keyword>
<dbReference type="GO" id="GO:0008289">
    <property type="term" value="F:lipid binding"/>
    <property type="evidence" value="ECO:0007669"/>
    <property type="project" value="InterPro"/>
</dbReference>
<keyword evidence="3" id="KW-0805">Transcription regulation</keyword>
<dbReference type="Pfam" id="PF25797">
    <property type="entry name" value="PDF2_C"/>
    <property type="match status" value="2"/>
</dbReference>
<feature type="region of interest" description="Disordered" evidence="10">
    <location>
        <begin position="1"/>
        <end position="56"/>
    </location>
</feature>
<evidence type="ECO:0000259" key="11">
    <source>
        <dbReference type="PROSITE" id="PS50848"/>
    </source>
</evidence>
<accession>A0A6A3AKR8</accession>
<evidence type="ECO:0000256" key="5">
    <source>
        <dbReference type="ARBA" id="ARBA00023125"/>
    </source>
</evidence>
<evidence type="ECO:0000256" key="10">
    <source>
        <dbReference type="SAM" id="MobiDB-lite"/>
    </source>
</evidence>
<organism evidence="12 13">
    <name type="scientific">Hibiscus syriacus</name>
    <name type="common">Rose of Sharon</name>
    <dbReference type="NCBI Taxonomy" id="106335"/>
    <lineage>
        <taxon>Eukaryota</taxon>
        <taxon>Viridiplantae</taxon>
        <taxon>Streptophyta</taxon>
        <taxon>Embryophyta</taxon>
        <taxon>Tracheophyta</taxon>
        <taxon>Spermatophyta</taxon>
        <taxon>Magnoliopsida</taxon>
        <taxon>eudicotyledons</taxon>
        <taxon>Gunneridae</taxon>
        <taxon>Pentapetalae</taxon>
        <taxon>rosids</taxon>
        <taxon>malvids</taxon>
        <taxon>Malvales</taxon>
        <taxon>Malvaceae</taxon>
        <taxon>Malvoideae</taxon>
        <taxon>Hibiscus</taxon>
    </lineage>
</organism>
<feature type="domain" description="START" evidence="11">
    <location>
        <begin position="210"/>
        <end position="423"/>
    </location>
</feature>
<dbReference type="PROSITE" id="PS50848">
    <property type="entry name" value="START"/>
    <property type="match status" value="1"/>
</dbReference>
<dbReference type="GO" id="GO:0005634">
    <property type="term" value="C:nucleus"/>
    <property type="evidence" value="ECO:0007669"/>
    <property type="project" value="UniProtKB-SubCell"/>
</dbReference>
<keyword evidence="8 9" id="KW-0539">Nucleus</keyword>
<name>A0A6A3AKR8_HIBSY</name>
<feature type="compositionally biased region" description="Basic and acidic residues" evidence="10">
    <location>
        <begin position="15"/>
        <end position="25"/>
    </location>
</feature>
<dbReference type="Pfam" id="PF00046">
    <property type="entry name" value="Homeodomain"/>
    <property type="match status" value="1"/>
</dbReference>
<dbReference type="AlphaFoldDB" id="A0A6A3AKR8"/>
<dbReference type="Gene3D" id="1.10.10.60">
    <property type="entry name" value="Homeodomain-like"/>
    <property type="match status" value="1"/>
</dbReference>
<sequence length="701" mass="76843">MDQLGENLDPNLVGRTREDENDSRSGSDNMENASGDDQDAAAPSNGSRPKKYHRHTPHQIQELESFFKDCPHPDEKQRLELSRRQECDKLRAENDYLKHAMANPVCSNCGGPAVPGEISYDQHQLQMENARLREELDRVFALTSNFWDCPSSSSAGPIPSQGLNNNVELGVRRNGLGGLNNAGGSSSPMEFNFGDGAMLPRPMANDMPYDSPFWIKGSDGSLETLNLEQYSRAFPSFIGMKPTGYQTEATRATGLVSLRGSALVEAVMDANRWVEMFPCLVYKAATIDVLSPMDAEFHVLSPLAPARRQRFIRFCKQHSEGVWIMVDVSIDTTRDAADKYAFSTAGGSLLALSSRIWTTSTPNCRNAYVLYDLLRSELGSYDDLLSCRNAYITWIEHSEYDESAVHHLLRSSLNAGVGFGAHRNNFGRTESMLKLAQRLTRMFCEGVCVSSGTKWEKVTIGVVDEDMRVMSRTNANDPGEPFGVLLCAATSIGCRKHRKGCNAVSLLCGGPMTSNENAMLILQESWSDASGALVLYAPVDVSSMRTVMNGGDSAYVALLPSGFAILPCISPTYRTGQGNSSGHVVNSNMDGSINSNGCILTVGFQILVNSLPTAKLSSDSVETVNNVVVCTMKKVKAALMEIQIEWEWNGAREEGLLVKSEPTSCGVPVRALTWTNSEILGSCLSQLVCFFYCFFPELERS</sequence>
<keyword evidence="6 9" id="KW-0371">Homeobox</keyword>
<gene>
    <name evidence="12" type="ORF">F3Y22_tig00110446pilonHSYRG00033</name>
</gene>
<evidence type="ECO:0000256" key="9">
    <source>
        <dbReference type="RuleBase" id="RU000682"/>
    </source>
</evidence>
<dbReference type="Proteomes" id="UP000436088">
    <property type="component" value="Unassembled WGS sequence"/>
</dbReference>
<dbReference type="CDD" id="cd00086">
    <property type="entry name" value="homeodomain"/>
    <property type="match status" value="1"/>
</dbReference>
<dbReference type="GO" id="GO:0003677">
    <property type="term" value="F:DNA binding"/>
    <property type="evidence" value="ECO:0007669"/>
    <property type="project" value="UniProtKB-KW"/>
</dbReference>
<protein>
    <submittedName>
        <fullName evidence="12">Homeobox-leucine zipper family protein</fullName>
    </submittedName>
</protein>
<evidence type="ECO:0000256" key="4">
    <source>
        <dbReference type="ARBA" id="ARBA00023054"/>
    </source>
</evidence>
<dbReference type="SUPFAM" id="SSF46689">
    <property type="entry name" value="Homeodomain-like"/>
    <property type="match status" value="1"/>
</dbReference>
<reference evidence="12" key="1">
    <citation type="submission" date="2019-09" db="EMBL/GenBank/DDBJ databases">
        <title>Draft genome information of white flower Hibiscus syriacus.</title>
        <authorList>
            <person name="Kim Y.-M."/>
        </authorList>
    </citation>
    <scope>NUCLEOTIDE SEQUENCE [LARGE SCALE GENOMIC DNA]</scope>
    <source>
        <strain evidence="12">YM2019G1</strain>
    </source>
</reference>
<evidence type="ECO:0000256" key="8">
    <source>
        <dbReference type="ARBA" id="ARBA00023242"/>
    </source>
</evidence>
<dbReference type="InterPro" id="IPR001356">
    <property type="entry name" value="HD"/>
</dbReference>
<evidence type="ECO:0000256" key="2">
    <source>
        <dbReference type="ARBA" id="ARBA00006789"/>
    </source>
</evidence>
<comment type="similarity">
    <text evidence="2">Belongs to the HD-ZIP homeobox family. Class IV subfamily.</text>
</comment>
<keyword evidence="7" id="KW-0804">Transcription</keyword>
<keyword evidence="13" id="KW-1185">Reference proteome</keyword>
<evidence type="ECO:0000256" key="3">
    <source>
        <dbReference type="ARBA" id="ARBA00023015"/>
    </source>
</evidence>
<dbReference type="InterPro" id="IPR002913">
    <property type="entry name" value="START_lipid-bd_dom"/>
</dbReference>
<dbReference type="SUPFAM" id="SSF55961">
    <property type="entry name" value="Bet v1-like"/>
    <property type="match status" value="2"/>
</dbReference>
<evidence type="ECO:0000256" key="7">
    <source>
        <dbReference type="ARBA" id="ARBA00023163"/>
    </source>
</evidence>